<dbReference type="EMBL" id="LNYI01000057">
    <property type="protein sequence ID" value="KTD18730.1"/>
    <property type="molecule type" value="Genomic_DNA"/>
</dbReference>
<feature type="region of interest" description="Disordered" evidence="1">
    <location>
        <begin position="44"/>
        <end position="68"/>
    </location>
</feature>
<dbReference type="Proteomes" id="UP000054869">
    <property type="component" value="Unassembled WGS sequence"/>
</dbReference>
<proteinExistence type="predicted"/>
<comment type="caution">
    <text evidence="2">The sequence shown here is derived from an EMBL/GenBank/DDBJ whole genome shotgun (WGS) entry which is preliminary data.</text>
</comment>
<sequence length="68" mass="8107">MTFLSKEALEKIKQERAARNEEEPEDINALFRELDVKIQEKKQEDIEAEEEYNPFAEGDFKTFDPEKK</sequence>
<evidence type="ECO:0000256" key="1">
    <source>
        <dbReference type="SAM" id="MobiDB-lite"/>
    </source>
</evidence>
<evidence type="ECO:0000313" key="2">
    <source>
        <dbReference type="EMBL" id="KTD18730.1"/>
    </source>
</evidence>
<gene>
    <name evidence="2" type="ORF">Llan_2333</name>
</gene>
<evidence type="ECO:0000313" key="3">
    <source>
        <dbReference type="Proteomes" id="UP000054869"/>
    </source>
</evidence>
<keyword evidence="3" id="KW-1185">Reference proteome</keyword>
<dbReference type="OrthoDB" id="5647576at2"/>
<protein>
    <submittedName>
        <fullName evidence="2">Uncharacterized protein</fullName>
    </submittedName>
</protein>
<dbReference type="RefSeq" id="WP_028372448.1">
    <property type="nucleotide sequence ID" value="NZ_CAAAJD010000004.1"/>
</dbReference>
<organism evidence="2 3">
    <name type="scientific">Legionella lansingensis</name>
    <dbReference type="NCBI Taxonomy" id="45067"/>
    <lineage>
        <taxon>Bacteria</taxon>
        <taxon>Pseudomonadati</taxon>
        <taxon>Pseudomonadota</taxon>
        <taxon>Gammaproteobacteria</taxon>
        <taxon>Legionellales</taxon>
        <taxon>Legionellaceae</taxon>
        <taxon>Legionella</taxon>
    </lineage>
</organism>
<reference evidence="2 3" key="1">
    <citation type="submission" date="2015-11" db="EMBL/GenBank/DDBJ databases">
        <title>Genomic analysis of 38 Legionella species identifies large and diverse effector repertoires.</title>
        <authorList>
            <person name="Burstein D."/>
            <person name="Amaro F."/>
            <person name="Zusman T."/>
            <person name="Lifshitz Z."/>
            <person name="Cohen O."/>
            <person name="Gilbert J.A."/>
            <person name="Pupko T."/>
            <person name="Shuman H.A."/>
            <person name="Segal G."/>
        </authorList>
    </citation>
    <scope>NUCLEOTIDE SEQUENCE [LARGE SCALE GENOMIC DNA]</scope>
    <source>
        <strain evidence="2 3">ATCC 49751</strain>
    </source>
</reference>
<dbReference type="STRING" id="45067.Llan_2333"/>
<accession>A0A0W0VF58</accession>
<feature type="compositionally biased region" description="Basic and acidic residues" evidence="1">
    <location>
        <begin position="58"/>
        <end position="68"/>
    </location>
</feature>
<dbReference type="PATRIC" id="fig|45067.4.peg.2452"/>
<dbReference type="AlphaFoldDB" id="A0A0W0VF58"/>
<name>A0A0W0VF58_9GAMM</name>